<proteinExistence type="predicted"/>
<evidence type="ECO:0000313" key="4">
    <source>
        <dbReference type="Proteomes" id="UP000178873"/>
    </source>
</evidence>
<reference evidence="3 4" key="1">
    <citation type="journal article" date="2016" name="Nat. Commun.">
        <title>Thousands of microbial genomes shed light on interconnected biogeochemical processes in an aquifer system.</title>
        <authorList>
            <person name="Anantharaman K."/>
            <person name="Brown C.T."/>
            <person name="Hug L.A."/>
            <person name="Sharon I."/>
            <person name="Castelle C.J."/>
            <person name="Probst A.J."/>
            <person name="Thomas B.C."/>
            <person name="Singh A."/>
            <person name="Wilkins M.J."/>
            <person name="Karaoz U."/>
            <person name="Brodie E.L."/>
            <person name="Williams K.H."/>
            <person name="Hubbard S.S."/>
            <person name="Banfield J.F."/>
        </authorList>
    </citation>
    <scope>NUCLEOTIDE SEQUENCE [LARGE SCALE GENOMIC DNA]</scope>
</reference>
<feature type="region of interest" description="Disordered" evidence="1">
    <location>
        <begin position="246"/>
        <end position="273"/>
    </location>
</feature>
<dbReference type="EMBL" id="MHRF01000010">
    <property type="protein sequence ID" value="OHA17974.1"/>
    <property type="molecule type" value="Genomic_DNA"/>
</dbReference>
<comment type="caution">
    <text evidence="3">The sequence shown here is derived from an EMBL/GenBank/DDBJ whole genome shotgun (WGS) entry which is preliminary data.</text>
</comment>
<feature type="chain" id="PRO_5009583607" evidence="2">
    <location>
        <begin position="21"/>
        <end position="273"/>
    </location>
</feature>
<accession>A0A1G2M2H0</accession>
<protein>
    <submittedName>
        <fullName evidence="3">Uncharacterized protein</fullName>
    </submittedName>
</protein>
<evidence type="ECO:0000313" key="3">
    <source>
        <dbReference type="EMBL" id="OHA17974.1"/>
    </source>
</evidence>
<gene>
    <name evidence="3" type="ORF">A2664_01325</name>
</gene>
<name>A0A1G2M2H0_9BACT</name>
<sequence>MKTILTVLCLITAITIEVIAQTNTPAVAPTNTSVATVTAPTNAPVATVAPTNTSPTVVVAPTNPAVVPDPLEVARIRNAVLAEQVHQARLQAEIAKYRPAPAPTNSIPDAVREAQQKTALMAEELKQAKLEAEIANLRNPQPVDPDPAPQAVQDSTYWASQQQQQVVQQPVYAPAPVVVQQPVYVERPPQMVFVPQAYSARSIYNSPFYDGGYYPPPVRVGVGLNFGFGSGYRPATVVHKTVYKTVNQGGGHHNSGGHSGRSGGGGQFVPRGR</sequence>
<feature type="signal peptide" evidence="2">
    <location>
        <begin position="1"/>
        <end position="20"/>
    </location>
</feature>
<feature type="compositionally biased region" description="Gly residues" evidence="1">
    <location>
        <begin position="248"/>
        <end position="267"/>
    </location>
</feature>
<dbReference type="Proteomes" id="UP000178873">
    <property type="component" value="Unassembled WGS sequence"/>
</dbReference>
<evidence type="ECO:0000256" key="1">
    <source>
        <dbReference type="SAM" id="MobiDB-lite"/>
    </source>
</evidence>
<dbReference type="STRING" id="1802301.A2664_01325"/>
<evidence type="ECO:0000256" key="2">
    <source>
        <dbReference type="SAM" id="SignalP"/>
    </source>
</evidence>
<dbReference type="AlphaFoldDB" id="A0A1G2M2H0"/>
<keyword evidence="2" id="KW-0732">Signal</keyword>
<organism evidence="3 4">
    <name type="scientific">Candidatus Taylorbacteria bacterium RIFCSPHIGHO2_01_FULL_46_22b</name>
    <dbReference type="NCBI Taxonomy" id="1802301"/>
    <lineage>
        <taxon>Bacteria</taxon>
        <taxon>Candidatus Tayloriibacteriota</taxon>
    </lineage>
</organism>